<dbReference type="InterPro" id="IPR032432">
    <property type="entry name" value="Radical_SAM_C"/>
</dbReference>
<comment type="cofactor">
    <cofactor evidence="1">
        <name>[4Fe-4S] cluster</name>
        <dbReference type="ChEBI" id="CHEBI:49883"/>
    </cofactor>
</comment>
<evidence type="ECO:0000313" key="10">
    <source>
        <dbReference type="Proteomes" id="UP000199322"/>
    </source>
</evidence>
<dbReference type="InterPro" id="IPR023404">
    <property type="entry name" value="rSAM_horseshoe"/>
</dbReference>
<dbReference type="Pfam" id="PF16199">
    <property type="entry name" value="Radical_SAM_C"/>
    <property type="match status" value="1"/>
</dbReference>
<dbReference type="Pfam" id="PF04055">
    <property type="entry name" value="Radical_SAM"/>
    <property type="match status" value="1"/>
</dbReference>
<evidence type="ECO:0000256" key="2">
    <source>
        <dbReference type="ARBA" id="ARBA00022485"/>
    </source>
</evidence>
<dbReference type="PANTHER" id="PTHR11135">
    <property type="entry name" value="HISTONE ACETYLTRANSFERASE-RELATED"/>
    <property type="match status" value="1"/>
</dbReference>
<reference evidence="9 11" key="2">
    <citation type="submission" date="2019-04" db="EMBL/GenBank/DDBJ databases">
        <title>Draft genome sequence data and analysis of a Fermenting Bacterium, Geotoga petraea strain HO-Geo1, isolated from heavy-oil petroleum reservoir in Russia.</title>
        <authorList>
            <person name="Grouzdev D.S."/>
            <person name="Semenova E.M."/>
            <person name="Sokolova D.S."/>
            <person name="Tourova T.P."/>
            <person name="Poltaraus A.B."/>
            <person name="Nazina T.N."/>
        </authorList>
    </citation>
    <scope>NUCLEOTIDE SEQUENCE [LARGE SCALE GENOMIC DNA]</scope>
    <source>
        <strain evidence="9 11">HO-Geo1</strain>
    </source>
</reference>
<dbReference type="Proteomes" id="UP000297288">
    <property type="component" value="Unassembled WGS sequence"/>
</dbReference>
<evidence type="ECO:0000256" key="3">
    <source>
        <dbReference type="ARBA" id="ARBA00022691"/>
    </source>
</evidence>
<sequence length="301" mass="34839">MKYYNNLSSYLKKRYGQRVQRLPINAGFSCPNKTGEKGFGGCIFCEKTGSAFSSTSADVSISKQLELMMKRYEGKASKYMAYFQSNTNTYAKVEKLKELYDHSLISEDILILDISTRPDCVEEEKLDLIASYKEKVDVFLEFGVESTNTRTLSYMNRGHYLSDVIDATLRAKKRNIEIIYHYIIDFPTDDKNDVVEMAKFANVMKVQGVKLHSLYITENTVLGEKYKNNEIKILTLEEYVERIILFLEYLNPEIVIHRLAADPPKNGTLHGNWGKRKIEIINMIDKEMKERGTYQGIKYKE</sequence>
<dbReference type="EMBL" id="SRME01000001">
    <property type="protein sequence ID" value="TGG89099.1"/>
    <property type="molecule type" value="Genomic_DNA"/>
</dbReference>
<dbReference type="GO" id="GO:0003824">
    <property type="term" value="F:catalytic activity"/>
    <property type="evidence" value="ECO:0007669"/>
    <property type="project" value="InterPro"/>
</dbReference>
<dbReference type="AlphaFoldDB" id="A0A1G6I665"/>
<evidence type="ECO:0000259" key="7">
    <source>
        <dbReference type="PROSITE" id="PS51918"/>
    </source>
</evidence>
<dbReference type="PANTHER" id="PTHR11135:SF1">
    <property type="entry name" value="PROTEIN YHCC"/>
    <property type="match status" value="1"/>
</dbReference>
<proteinExistence type="predicted"/>
<keyword evidence="4" id="KW-0479">Metal-binding</keyword>
<organism evidence="8 10">
    <name type="scientific">Geotoga petraea</name>
    <dbReference type="NCBI Taxonomy" id="28234"/>
    <lineage>
        <taxon>Bacteria</taxon>
        <taxon>Thermotogati</taxon>
        <taxon>Thermotogota</taxon>
        <taxon>Thermotogae</taxon>
        <taxon>Petrotogales</taxon>
        <taxon>Petrotogaceae</taxon>
        <taxon>Geotoga</taxon>
    </lineage>
</organism>
<keyword evidence="6" id="KW-0411">Iron-sulfur</keyword>
<gene>
    <name evidence="9" type="ORF">E4650_02575</name>
    <name evidence="8" type="ORF">SAMN04488588_0256</name>
</gene>
<evidence type="ECO:0000313" key="9">
    <source>
        <dbReference type="EMBL" id="TGG89099.1"/>
    </source>
</evidence>
<dbReference type="EMBL" id="FMYV01000001">
    <property type="protein sequence ID" value="SDC01853.1"/>
    <property type="molecule type" value="Genomic_DNA"/>
</dbReference>
<dbReference type="InterPro" id="IPR058240">
    <property type="entry name" value="rSAM_sf"/>
</dbReference>
<dbReference type="GO" id="GO:0051539">
    <property type="term" value="F:4 iron, 4 sulfur cluster binding"/>
    <property type="evidence" value="ECO:0007669"/>
    <property type="project" value="UniProtKB-KW"/>
</dbReference>
<dbReference type="SFLD" id="SFLDG01091">
    <property type="entry name" value="uncharacterized_CHP01210-like"/>
    <property type="match status" value="1"/>
</dbReference>
<dbReference type="STRING" id="28234.SAMN04488588_0256"/>
<dbReference type="OrthoDB" id="9801689at2"/>
<keyword evidence="2" id="KW-0004">4Fe-4S</keyword>
<dbReference type="InterPro" id="IPR039661">
    <property type="entry name" value="ELP3"/>
</dbReference>
<evidence type="ECO:0000313" key="11">
    <source>
        <dbReference type="Proteomes" id="UP000297288"/>
    </source>
</evidence>
<dbReference type="SUPFAM" id="SSF102114">
    <property type="entry name" value="Radical SAM enzymes"/>
    <property type="match status" value="1"/>
</dbReference>
<evidence type="ECO:0000256" key="4">
    <source>
        <dbReference type="ARBA" id="ARBA00022723"/>
    </source>
</evidence>
<keyword evidence="5" id="KW-0408">Iron</keyword>
<dbReference type="RefSeq" id="WP_091402082.1">
    <property type="nucleotide sequence ID" value="NZ_FMYV01000001.1"/>
</dbReference>
<reference evidence="8 10" key="1">
    <citation type="submission" date="2016-10" db="EMBL/GenBank/DDBJ databases">
        <authorList>
            <person name="de Groot N.N."/>
        </authorList>
    </citation>
    <scope>NUCLEOTIDE SEQUENCE [LARGE SCALE GENOMIC DNA]</scope>
    <source>
        <strain evidence="8 10">WG14</strain>
    </source>
</reference>
<keyword evidence="10" id="KW-1185">Reference proteome</keyword>
<dbReference type="SFLD" id="SFLDG01086">
    <property type="entry name" value="elongater_protein-like"/>
    <property type="match status" value="1"/>
</dbReference>
<dbReference type="PROSITE" id="PS51918">
    <property type="entry name" value="RADICAL_SAM"/>
    <property type="match status" value="1"/>
</dbReference>
<evidence type="ECO:0000256" key="5">
    <source>
        <dbReference type="ARBA" id="ARBA00023004"/>
    </source>
</evidence>
<keyword evidence="3" id="KW-0949">S-adenosyl-L-methionine</keyword>
<feature type="domain" description="Radical SAM core" evidence="7">
    <location>
        <begin position="14"/>
        <end position="253"/>
    </location>
</feature>
<dbReference type="NCBIfam" id="TIGR01212">
    <property type="entry name" value="TIGR01212 family radical SAM protein"/>
    <property type="match status" value="1"/>
</dbReference>
<evidence type="ECO:0000256" key="1">
    <source>
        <dbReference type="ARBA" id="ARBA00001966"/>
    </source>
</evidence>
<dbReference type="SFLD" id="SFLDS00029">
    <property type="entry name" value="Radical_SAM"/>
    <property type="match status" value="1"/>
</dbReference>
<dbReference type="GO" id="GO:0046872">
    <property type="term" value="F:metal ion binding"/>
    <property type="evidence" value="ECO:0007669"/>
    <property type="project" value="UniProtKB-KW"/>
</dbReference>
<accession>A0A1G6I665</accession>
<dbReference type="SMART" id="SM00729">
    <property type="entry name" value="Elp3"/>
    <property type="match status" value="1"/>
</dbReference>
<dbReference type="InterPro" id="IPR005911">
    <property type="entry name" value="YhcC-like"/>
</dbReference>
<evidence type="ECO:0000313" key="8">
    <source>
        <dbReference type="EMBL" id="SDC01853.1"/>
    </source>
</evidence>
<name>A0A1G6I665_9BACT</name>
<dbReference type="InterPro" id="IPR006638">
    <property type="entry name" value="Elp3/MiaA/NifB-like_rSAM"/>
</dbReference>
<dbReference type="Gene3D" id="3.80.30.20">
    <property type="entry name" value="tm_1862 like domain"/>
    <property type="match status" value="1"/>
</dbReference>
<evidence type="ECO:0000256" key="6">
    <source>
        <dbReference type="ARBA" id="ARBA00023014"/>
    </source>
</evidence>
<protein>
    <submittedName>
        <fullName evidence="9">TIGR01212 family radical SAM protein</fullName>
    </submittedName>
</protein>
<dbReference type="Proteomes" id="UP000199322">
    <property type="component" value="Unassembled WGS sequence"/>
</dbReference>
<dbReference type="InterPro" id="IPR007197">
    <property type="entry name" value="rSAM"/>
</dbReference>